<dbReference type="EMBL" id="MHQI01000053">
    <property type="protein sequence ID" value="OGZ98910.1"/>
    <property type="molecule type" value="Genomic_DNA"/>
</dbReference>
<comment type="similarity">
    <text evidence="1">Belongs to the phD/YefM antitoxin family.</text>
</comment>
<proteinExistence type="inferred from homology"/>
<reference evidence="2 3" key="1">
    <citation type="journal article" date="2016" name="Nat. Commun.">
        <title>Thousands of microbial genomes shed light on interconnected biogeochemical processes in an aquifer system.</title>
        <authorList>
            <person name="Anantharaman K."/>
            <person name="Brown C.T."/>
            <person name="Hug L.A."/>
            <person name="Sharon I."/>
            <person name="Castelle C.J."/>
            <person name="Probst A.J."/>
            <person name="Thomas B.C."/>
            <person name="Singh A."/>
            <person name="Wilkins M.J."/>
            <person name="Karaoz U."/>
            <person name="Brodie E.L."/>
            <person name="Williams K.H."/>
            <person name="Hubbard S.S."/>
            <person name="Banfield J.F."/>
        </authorList>
    </citation>
    <scope>NUCLEOTIDE SEQUENCE [LARGE SCALE GENOMIC DNA]</scope>
</reference>
<dbReference type="STRING" id="1802270.A3C07_01655"/>
<organism evidence="2 3">
    <name type="scientific">Candidatus Sungbacteria bacterium RIFCSPHIGHO2_02_FULL_47_11</name>
    <dbReference type="NCBI Taxonomy" id="1802270"/>
    <lineage>
        <taxon>Bacteria</taxon>
        <taxon>Candidatus Sungiibacteriota</taxon>
    </lineage>
</organism>
<evidence type="ECO:0000313" key="2">
    <source>
        <dbReference type="EMBL" id="OGZ98910.1"/>
    </source>
</evidence>
<sequence>MKNIIGLKELRENADTFISQVEKGRSFIVVRRSRPIFKIVPPDETDNTWETVIDFTKFYKDGISARQLLKKLRALNGKS</sequence>
<dbReference type="NCBIfam" id="TIGR01552">
    <property type="entry name" value="phd_fam"/>
    <property type="match status" value="1"/>
</dbReference>
<dbReference type="AlphaFoldDB" id="A0A1G2KKD2"/>
<dbReference type="InterPro" id="IPR036165">
    <property type="entry name" value="YefM-like_sf"/>
</dbReference>
<accession>A0A1G2KKD2</accession>
<protein>
    <submittedName>
        <fullName evidence="2">Uncharacterized protein</fullName>
    </submittedName>
</protein>
<comment type="caution">
    <text evidence="2">The sequence shown here is derived from an EMBL/GenBank/DDBJ whole genome shotgun (WGS) entry which is preliminary data.</text>
</comment>
<dbReference type="Proteomes" id="UP000179023">
    <property type="component" value="Unassembled WGS sequence"/>
</dbReference>
<name>A0A1G2KKD2_9BACT</name>
<evidence type="ECO:0000256" key="1">
    <source>
        <dbReference type="ARBA" id="ARBA00009981"/>
    </source>
</evidence>
<gene>
    <name evidence="2" type="ORF">A3C07_01655</name>
</gene>
<evidence type="ECO:0000313" key="3">
    <source>
        <dbReference type="Proteomes" id="UP000179023"/>
    </source>
</evidence>
<dbReference type="SUPFAM" id="SSF143120">
    <property type="entry name" value="YefM-like"/>
    <property type="match status" value="1"/>
</dbReference>